<evidence type="ECO:0000256" key="4">
    <source>
        <dbReference type="ARBA" id="ARBA00022645"/>
    </source>
</evidence>
<dbReference type="EMBL" id="FZQP02003124">
    <property type="protein sequence ID" value="VVC97350.1"/>
    <property type="molecule type" value="Genomic_DNA"/>
</dbReference>
<dbReference type="InterPro" id="IPR001563">
    <property type="entry name" value="Peptidase_S10"/>
</dbReference>
<reference evidence="13 14" key="1">
    <citation type="submission" date="2017-07" db="EMBL/GenBank/DDBJ databases">
        <authorList>
            <person name="Talla V."/>
            <person name="Backstrom N."/>
        </authorList>
    </citation>
    <scope>NUCLEOTIDE SEQUENCE [LARGE SCALE GENOMIC DNA]</scope>
</reference>
<dbReference type="Pfam" id="PF00450">
    <property type="entry name" value="Peptidase_S10"/>
    <property type="match status" value="2"/>
</dbReference>
<keyword evidence="4" id="KW-0121">Carboxypeptidase</keyword>
<keyword evidence="14" id="KW-1185">Reference proteome</keyword>
<sequence>MWFYLIAFYLLTHNVQAQFGDHKQYSSYVTVREGAHMFYWLFYTTANVSSYVERPVVVWLQGGPGGSSTGIGNFDILGPLDLSLQERNYTWVKNFNVVFVDNPVGTGFSYVDDPQYLTTTNDEIALDFVELMRGFYRNHPEFEGVPLYIYGQSYGGKMAVDMGIRMREAEEAGTIRSNLRGIAMGNAWISPVDATLTWGPILLAAGLVDQRGYENIQRSAREAERLFNEGHFFNSTAQWGLTQSQVFAATENVDFYNILTKMPSRFNFGNIHEFSRDMMIRDMEYNPQRDMSLETIMNTLVKPALGIPEHVVWQASSRIVFDTLRPDFMKPVTEGIEKLLNETDIIVTKYNGNLDLICSTPENDAFGDVKYNAAFTRIRDVGDIFWWFFPSSEVDKPILLLLGGIVGFPHSFLLNFGGLGPLDLNLNARNNSLVEDFHLLFVDALPGTGFSRQDDAFKVSNTSDETVDHLMYTLQSFYEANTKYEDAPLYIMEQGDGSLLAIPLTIRLANDTRFSENIKGLFLGNAIISPALALTKLGFYLEELGYIDGLGREAIENFSNTTSHLVSRNLFDEAFDQFASLGEFVNEEAGAIAVNLAYIVQKITRNSTGWY</sequence>
<evidence type="ECO:0000256" key="3">
    <source>
        <dbReference type="ARBA" id="ARBA00022525"/>
    </source>
</evidence>
<evidence type="ECO:0000256" key="1">
    <source>
        <dbReference type="ARBA" id="ARBA00004613"/>
    </source>
</evidence>
<accession>A0A5E4QI00</accession>
<feature type="chain" id="PRO_5022978518" description="Retinoid-inducible serine carboxypeptidase" evidence="12">
    <location>
        <begin position="18"/>
        <end position="611"/>
    </location>
</feature>
<dbReference type="PANTHER" id="PTHR11802">
    <property type="entry name" value="SERINE PROTEASE FAMILY S10 SERINE CARBOXYPEPTIDASE"/>
    <property type="match status" value="1"/>
</dbReference>
<feature type="signal peptide" evidence="12">
    <location>
        <begin position="1"/>
        <end position="17"/>
    </location>
</feature>
<evidence type="ECO:0000256" key="5">
    <source>
        <dbReference type="ARBA" id="ARBA00022670"/>
    </source>
</evidence>
<evidence type="ECO:0000256" key="8">
    <source>
        <dbReference type="ARBA" id="ARBA00023180"/>
    </source>
</evidence>
<dbReference type="GO" id="GO:0004185">
    <property type="term" value="F:serine-type carboxypeptidase activity"/>
    <property type="evidence" value="ECO:0007669"/>
    <property type="project" value="InterPro"/>
</dbReference>
<evidence type="ECO:0000256" key="12">
    <source>
        <dbReference type="SAM" id="SignalP"/>
    </source>
</evidence>
<evidence type="ECO:0000256" key="11">
    <source>
        <dbReference type="ARBA" id="ARBA00077736"/>
    </source>
</evidence>
<dbReference type="Proteomes" id="UP000324832">
    <property type="component" value="Unassembled WGS sequence"/>
</dbReference>
<keyword evidence="3" id="KW-0964">Secreted</keyword>
<evidence type="ECO:0000256" key="10">
    <source>
        <dbReference type="ARBA" id="ARBA00070242"/>
    </source>
</evidence>
<keyword evidence="8" id="KW-0325">Glycoprotein</keyword>
<organism evidence="13 14">
    <name type="scientific">Leptidea sinapis</name>
    <dbReference type="NCBI Taxonomy" id="189913"/>
    <lineage>
        <taxon>Eukaryota</taxon>
        <taxon>Metazoa</taxon>
        <taxon>Ecdysozoa</taxon>
        <taxon>Arthropoda</taxon>
        <taxon>Hexapoda</taxon>
        <taxon>Insecta</taxon>
        <taxon>Pterygota</taxon>
        <taxon>Neoptera</taxon>
        <taxon>Endopterygota</taxon>
        <taxon>Lepidoptera</taxon>
        <taxon>Glossata</taxon>
        <taxon>Ditrysia</taxon>
        <taxon>Papilionoidea</taxon>
        <taxon>Pieridae</taxon>
        <taxon>Dismorphiinae</taxon>
        <taxon>Leptidea</taxon>
    </lineage>
</organism>
<dbReference type="PRINTS" id="PR00724">
    <property type="entry name" value="CRBOXYPTASEC"/>
</dbReference>
<evidence type="ECO:0000256" key="2">
    <source>
        <dbReference type="ARBA" id="ARBA00009431"/>
    </source>
</evidence>
<keyword evidence="7" id="KW-0378">Hydrolase</keyword>
<comment type="subcellular location">
    <subcellularLocation>
        <location evidence="1">Secreted</location>
    </subcellularLocation>
</comment>
<evidence type="ECO:0000313" key="14">
    <source>
        <dbReference type="Proteomes" id="UP000324832"/>
    </source>
</evidence>
<dbReference type="FunFam" id="3.40.50.1820:FF:000075">
    <property type="entry name" value="Carboxypeptidase"/>
    <property type="match status" value="1"/>
</dbReference>
<comment type="function">
    <text evidence="9">May be involved in vascular wall and kidney homeostasis.</text>
</comment>
<dbReference type="Gene3D" id="3.40.50.1820">
    <property type="entry name" value="alpha/beta hydrolase"/>
    <property type="match status" value="2"/>
</dbReference>
<name>A0A5E4QI00_9NEOP</name>
<evidence type="ECO:0000256" key="6">
    <source>
        <dbReference type="ARBA" id="ARBA00022729"/>
    </source>
</evidence>
<comment type="similarity">
    <text evidence="2">Belongs to the peptidase S10 family.</text>
</comment>
<evidence type="ECO:0000313" key="13">
    <source>
        <dbReference type="EMBL" id="VVC97350.1"/>
    </source>
</evidence>
<dbReference type="PANTHER" id="PTHR11802:SF3">
    <property type="entry name" value="RETINOID-INDUCIBLE SERINE CARBOXYPEPTIDASE"/>
    <property type="match status" value="1"/>
</dbReference>
<dbReference type="AlphaFoldDB" id="A0A5E4QI00"/>
<protein>
    <recommendedName>
        <fullName evidence="10">Retinoid-inducible serine carboxypeptidase</fullName>
    </recommendedName>
    <alternativeName>
        <fullName evidence="11">Serine carboxypeptidase 1</fullName>
    </alternativeName>
</protein>
<dbReference type="GO" id="GO:0005576">
    <property type="term" value="C:extracellular region"/>
    <property type="evidence" value="ECO:0007669"/>
    <property type="project" value="UniProtKB-SubCell"/>
</dbReference>
<dbReference type="InterPro" id="IPR029058">
    <property type="entry name" value="AB_hydrolase_fold"/>
</dbReference>
<dbReference type="SUPFAM" id="SSF53474">
    <property type="entry name" value="alpha/beta-Hydrolases"/>
    <property type="match status" value="2"/>
</dbReference>
<proteinExistence type="inferred from homology"/>
<evidence type="ECO:0000256" key="9">
    <source>
        <dbReference type="ARBA" id="ARBA00055847"/>
    </source>
</evidence>
<keyword evidence="5" id="KW-0645">Protease</keyword>
<keyword evidence="6 12" id="KW-0732">Signal</keyword>
<evidence type="ECO:0000256" key="7">
    <source>
        <dbReference type="ARBA" id="ARBA00022801"/>
    </source>
</evidence>
<gene>
    <name evidence="13" type="ORF">LSINAPIS_LOCUS8649</name>
</gene>
<dbReference type="GO" id="GO:0006508">
    <property type="term" value="P:proteolysis"/>
    <property type="evidence" value="ECO:0007669"/>
    <property type="project" value="UniProtKB-KW"/>
</dbReference>